<keyword evidence="6" id="KW-0812">Transmembrane</keyword>
<reference evidence="8" key="1">
    <citation type="journal article" date="2014" name="Int. J. Syst. Evol. Microbiol.">
        <title>Complete genome sequence of Corynebacterium casei LMG S-19264T (=DSM 44701T), isolated from a smear-ripened cheese.</title>
        <authorList>
            <consortium name="US DOE Joint Genome Institute (JGI-PGF)"/>
            <person name="Walter F."/>
            <person name="Albersmeier A."/>
            <person name="Kalinowski J."/>
            <person name="Ruckert C."/>
        </authorList>
    </citation>
    <scope>NUCLEOTIDE SEQUENCE</scope>
    <source>
        <strain evidence="8">CGMCC 1.15367</strain>
    </source>
</reference>
<dbReference type="Pfam" id="PF01553">
    <property type="entry name" value="Acyltransferase"/>
    <property type="match status" value="1"/>
</dbReference>
<dbReference type="InterPro" id="IPR002123">
    <property type="entry name" value="Plipid/glycerol_acylTrfase"/>
</dbReference>
<evidence type="ECO:0000313" key="9">
    <source>
        <dbReference type="Proteomes" id="UP000644699"/>
    </source>
</evidence>
<dbReference type="AlphaFoldDB" id="A0A917EBR6"/>
<dbReference type="GO" id="GO:0006654">
    <property type="term" value="P:phosphatidic acid biosynthetic process"/>
    <property type="evidence" value="ECO:0007669"/>
    <property type="project" value="TreeGrafter"/>
</dbReference>
<feature type="domain" description="Phospholipid/glycerol acyltransferase" evidence="7">
    <location>
        <begin position="73"/>
        <end position="192"/>
    </location>
</feature>
<keyword evidence="6" id="KW-1133">Transmembrane helix</keyword>
<dbReference type="Proteomes" id="UP000644699">
    <property type="component" value="Unassembled WGS sequence"/>
</dbReference>
<proteinExistence type="predicted"/>
<dbReference type="PANTHER" id="PTHR10434">
    <property type="entry name" value="1-ACYL-SN-GLYCEROL-3-PHOSPHATE ACYLTRANSFERASE"/>
    <property type="match status" value="1"/>
</dbReference>
<evidence type="ECO:0000313" key="8">
    <source>
        <dbReference type="EMBL" id="GGE21875.1"/>
    </source>
</evidence>
<keyword evidence="3" id="KW-0808">Transferase</keyword>
<dbReference type="SMART" id="SM00563">
    <property type="entry name" value="PlsC"/>
    <property type="match status" value="1"/>
</dbReference>
<dbReference type="SUPFAM" id="SSF69593">
    <property type="entry name" value="Glycerol-3-phosphate (1)-acyltransferase"/>
    <property type="match status" value="1"/>
</dbReference>
<dbReference type="PANTHER" id="PTHR10434:SF64">
    <property type="entry name" value="1-ACYL-SN-GLYCEROL-3-PHOSPHATE ACYLTRANSFERASE-RELATED"/>
    <property type="match status" value="1"/>
</dbReference>
<evidence type="ECO:0000256" key="2">
    <source>
        <dbReference type="ARBA" id="ARBA00022516"/>
    </source>
</evidence>
<evidence type="ECO:0000256" key="1">
    <source>
        <dbReference type="ARBA" id="ARBA00005189"/>
    </source>
</evidence>
<dbReference type="CDD" id="cd07989">
    <property type="entry name" value="LPLAT_AGPAT-like"/>
    <property type="match status" value="1"/>
</dbReference>
<protein>
    <submittedName>
        <fullName evidence="8">1-acyl-sn-glycerol-3-phosphate acyltransferase</fullName>
    </submittedName>
</protein>
<keyword evidence="5 8" id="KW-0012">Acyltransferase</keyword>
<comment type="pathway">
    <text evidence="1">Lipid metabolism.</text>
</comment>
<evidence type="ECO:0000256" key="5">
    <source>
        <dbReference type="ARBA" id="ARBA00023315"/>
    </source>
</evidence>
<feature type="transmembrane region" description="Helical" evidence="6">
    <location>
        <begin position="12"/>
        <end position="34"/>
    </location>
</feature>
<sequence length="306" mass="32849">MGDGSPVIARLRIAFVAFVLVAMTLLLMPLQYVAMRRGWRVARRLPLLWHRVAAPVAGIDVRVVGAPARERPLLLVSNHQSWADIIVLGSIMELCFIAKAEVRSWPGFGLLARLQRTVFVAREERRRTGEQADAIAERLVSGDAMVLFAEGTTSDGNEVLPFRTALFGAAEAALRRSGRSDMLVQPVAVAFVGSHGLPLGRFGRPLAAWPGSVPLVPHLPRFLAEGSVQAVVAFGAPIRFPAGGDRKALARACEAAVRRLLLDALRHHHPAAWTGARAPAGERELASGGREADTATLADGIVQKGV</sequence>
<keyword evidence="4" id="KW-0443">Lipid metabolism</keyword>
<reference evidence="8" key="2">
    <citation type="submission" date="2020-09" db="EMBL/GenBank/DDBJ databases">
        <authorList>
            <person name="Sun Q."/>
            <person name="Zhou Y."/>
        </authorList>
    </citation>
    <scope>NUCLEOTIDE SEQUENCE</scope>
    <source>
        <strain evidence="8">CGMCC 1.15367</strain>
    </source>
</reference>
<evidence type="ECO:0000256" key="4">
    <source>
        <dbReference type="ARBA" id="ARBA00023098"/>
    </source>
</evidence>
<keyword evidence="6" id="KW-0472">Membrane</keyword>
<evidence type="ECO:0000256" key="3">
    <source>
        <dbReference type="ARBA" id="ARBA00022679"/>
    </source>
</evidence>
<evidence type="ECO:0000256" key="6">
    <source>
        <dbReference type="SAM" id="Phobius"/>
    </source>
</evidence>
<keyword evidence="9" id="KW-1185">Reference proteome</keyword>
<name>A0A917EBR6_9HYPH</name>
<dbReference type="GO" id="GO:0003841">
    <property type="term" value="F:1-acylglycerol-3-phosphate O-acyltransferase activity"/>
    <property type="evidence" value="ECO:0007669"/>
    <property type="project" value="TreeGrafter"/>
</dbReference>
<accession>A0A917EBR6</accession>
<evidence type="ECO:0000259" key="7">
    <source>
        <dbReference type="SMART" id="SM00563"/>
    </source>
</evidence>
<comment type="caution">
    <text evidence="8">The sequence shown here is derived from an EMBL/GenBank/DDBJ whole genome shotgun (WGS) entry which is preliminary data.</text>
</comment>
<keyword evidence="2" id="KW-0444">Lipid biosynthesis</keyword>
<organism evidence="8 9">
    <name type="scientific">Aureimonas endophytica</name>
    <dbReference type="NCBI Taxonomy" id="2027858"/>
    <lineage>
        <taxon>Bacteria</taxon>
        <taxon>Pseudomonadati</taxon>
        <taxon>Pseudomonadota</taxon>
        <taxon>Alphaproteobacteria</taxon>
        <taxon>Hyphomicrobiales</taxon>
        <taxon>Aurantimonadaceae</taxon>
        <taxon>Aureimonas</taxon>
    </lineage>
</organism>
<dbReference type="EMBL" id="BMIQ01000010">
    <property type="protein sequence ID" value="GGE21875.1"/>
    <property type="molecule type" value="Genomic_DNA"/>
</dbReference>
<gene>
    <name evidence="8" type="primary">plsC</name>
    <name evidence="8" type="ORF">GCM10011390_46520</name>
</gene>